<dbReference type="PRINTS" id="PR01805">
    <property type="entry name" value="VACJLIPOPROT"/>
</dbReference>
<evidence type="ECO:0000313" key="4">
    <source>
        <dbReference type="EMBL" id="SNR96305.1"/>
    </source>
</evidence>
<protein>
    <submittedName>
        <fullName evidence="4">Phospholipid-binding lipoprotein MlaA</fullName>
    </submittedName>
</protein>
<dbReference type="AlphaFoldDB" id="A0A239AKV4"/>
<keyword evidence="2 3" id="KW-0732">Signal</keyword>
<dbReference type="Proteomes" id="UP000198324">
    <property type="component" value="Unassembled WGS sequence"/>
</dbReference>
<accession>A0A239AKV4</accession>
<reference evidence="4 5" key="1">
    <citation type="submission" date="2017-06" db="EMBL/GenBank/DDBJ databases">
        <authorList>
            <person name="Kim H.J."/>
            <person name="Triplett B.A."/>
        </authorList>
    </citation>
    <scope>NUCLEOTIDE SEQUENCE [LARGE SCALE GENOMIC DNA]</scope>
    <source>
        <strain evidence="4 5">DSM 13116</strain>
    </source>
</reference>
<dbReference type="PANTHER" id="PTHR30035">
    <property type="entry name" value="LIPOPROTEIN VACJ-RELATED"/>
    <property type="match status" value="1"/>
</dbReference>
<evidence type="ECO:0000313" key="5">
    <source>
        <dbReference type="Proteomes" id="UP000198324"/>
    </source>
</evidence>
<comment type="similarity">
    <text evidence="1">Belongs to the MlaA family.</text>
</comment>
<organism evidence="4 5">
    <name type="scientific">Humidesulfovibrio mexicanus</name>
    <dbReference type="NCBI Taxonomy" id="147047"/>
    <lineage>
        <taxon>Bacteria</taxon>
        <taxon>Pseudomonadati</taxon>
        <taxon>Thermodesulfobacteriota</taxon>
        <taxon>Desulfovibrionia</taxon>
        <taxon>Desulfovibrionales</taxon>
        <taxon>Desulfovibrionaceae</taxon>
        <taxon>Humidesulfovibrio</taxon>
    </lineage>
</organism>
<dbReference type="PANTHER" id="PTHR30035:SF3">
    <property type="entry name" value="INTERMEMBRANE PHOSPHOLIPID TRANSPORT SYSTEM LIPOPROTEIN MLAA"/>
    <property type="match status" value="1"/>
</dbReference>
<evidence type="ECO:0000256" key="1">
    <source>
        <dbReference type="ARBA" id="ARBA00010634"/>
    </source>
</evidence>
<feature type="signal peptide" evidence="3">
    <location>
        <begin position="1"/>
        <end position="31"/>
    </location>
</feature>
<evidence type="ECO:0000256" key="3">
    <source>
        <dbReference type="SAM" id="SignalP"/>
    </source>
</evidence>
<dbReference type="GO" id="GO:0016020">
    <property type="term" value="C:membrane"/>
    <property type="evidence" value="ECO:0007669"/>
    <property type="project" value="InterPro"/>
</dbReference>
<keyword evidence="5" id="KW-1185">Reference proteome</keyword>
<keyword evidence="4" id="KW-0449">Lipoprotein</keyword>
<name>A0A239AKV4_9BACT</name>
<evidence type="ECO:0000256" key="2">
    <source>
        <dbReference type="ARBA" id="ARBA00022729"/>
    </source>
</evidence>
<proteinExistence type="inferred from homology"/>
<dbReference type="Pfam" id="PF04333">
    <property type="entry name" value="MlaA"/>
    <property type="match status" value="1"/>
</dbReference>
<gene>
    <name evidence="4" type="ORF">SAMN04488503_2065</name>
</gene>
<feature type="chain" id="PRO_5012263561" evidence="3">
    <location>
        <begin position="32"/>
        <end position="280"/>
    </location>
</feature>
<sequence>MKPVGTAFTALARAASVAALLVLLGAGISSAAETPPQVQPAAPVLLAYGDDDIWDENGQIIKKGHGAANMTQADEVAMTADPIEGWNRAMFTFNDKLYFWALKPVAQGYSFVIPERPRLWVHNFFHNLMFPVRFTSLMLQAKFDAAAVETSRFIGNTAFGLGGLADITSDSKPFRPIPSTEQDLGLTFGYWGMDNGFYIVWPFLGPSTGRDSLGYVGDYFLTPTSYLNPWYWSMGAKSYDKLNEVSLRIGDYEALKDASVDPYEAVRDAYLRLRLKKMND</sequence>
<dbReference type="GO" id="GO:0120010">
    <property type="term" value="P:intermembrane phospholipid transfer"/>
    <property type="evidence" value="ECO:0007669"/>
    <property type="project" value="TreeGrafter"/>
</dbReference>
<dbReference type="InterPro" id="IPR007428">
    <property type="entry name" value="MlaA"/>
</dbReference>
<dbReference type="EMBL" id="FZOC01000004">
    <property type="protein sequence ID" value="SNR96305.1"/>
    <property type="molecule type" value="Genomic_DNA"/>
</dbReference>